<dbReference type="InterPro" id="IPR011009">
    <property type="entry name" value="Kinase-like_dom_sf"/>
</dbReference>
<gene>
    <name evidence="1" type="ORF">FA15DRAFT_753453</name>
</gene>
<dbReference type="Gene3D" id="1.10.510.10">
    <property type="entry name" value="Transferase(Phosphotransferase) domain 1"/>
    <property type="match status" value="1"/>
</dbReference>
<dbReference type="SUPFAM" id="SSF56112">
    <property type="entry name" value="Protein kinase-like (PK-like)"/>
    <property type="match status" value="1"/>
</dbReference>
<keyword evidence="2" id="KW-1185">Reference proteome</keyword>
<proteinExistence type="predicted"/>
<accession>A0A5C3L729</accession>
<reference evidence="1 2" key="1">
    <citation type="journal article" date="2019" name="Nat. Ecol. Evol.">
        <title>Megaphylogeny resolves global patterns of mushroom evolution.</title>
        <authorList>
            <person name="Varga T."/>
            <person name="Krizsan K."/>
            <person name="Foldi C."/>
            <person name="Dima B."/>
            <person name="Sanchez-Garcia M."/>
            <person name="Sanchez-Ramirez S."/>
            <person name="Szollosi G.J."/>
            <person name="Szarkandi J.G."/>
            <person name="Papp V."/>
            <person name="Albert L."/>
            <person name="Andreopoulos W."/>
            <person name="Angelini C."/>
            <person name="Antonin V."/>
            <person name="Barry K.W."/>
            <person name="Bougher N.L."/>
            <person name="Buchanan P."/>
            <person name="Buyck B."/>
            <person name="Bense V."/>
            <person name="Catcheside P."/>
            <person name="Chovatia M."/>
            <person name="Cooper J."/>
            <person name="Damon W."/>
            <person name="Desjardin D."/>
            <person name="Finy P."/>
            <person name="Geml J."/>
            <person name="Haridas S."/>
            <person name="Hughes K."/>
            <person name="Justo A."/>
            <person name="Karasinski D."/>
            <person name="Kautmanova I."/>
            <person name="Kiss B."/>
            <person name="Kocsube S."/>
            <person name="Kotiranta H."/>
            <person name="LaButti K.M."/>
            <person name="Lechner B.E."/>
            <person name="Liimatainen K."/>
            <person name="Lipzen A."/>
            <person name="Lukacs Z."/>
            <person name="Mihaltcheva S."/>
            <person name="Morgado L.N."/>
            <person name="Niskanen T."/>
            <person name="Noordeloos M.E."/>
            <person name="Ohm R.A."/>
            <person name="Ortiz-Santana B."/>
            <person name="Ovrebo C."/>
            <person name="Racz N."/>
            <person name="Riley R."/>
            <person name="Savchenko A."/>
            <person name="Shiryaev A."/>
            <person name="Soop K."/>
            <person name="Spirin V."/>
            <person name="Szebenyi C."/>
            <person name="Tomsovsky M."/>
            <person name="Tulloss R.E."/>
            <person name="Uehling J."/>
            <person name="Grigoriev I.V."/>
            <person name="Vagvolgyi C."/>
            <person name="Papp T."/>
            <person name="Martin F.M."/>
            <person name="Miettinen O."/>
            <person name="Hibbett D.S."/>
            <person name="Nagy L.G."/>
        </authorList>
    </citation>
    <scope>NUCLEOTIDE SEQUENCE [LARGE SCALE GENOMIC DNA]</scope>
    <source>
        <strain evidence="1 2">CBS 121175</strain>
    </source>
</reference>
<organism evidence="1 2">
    <name type="scientific">Coprinopsis marcescibilis</name>
    <name type="common">Agaric fungus</name>
    <name type="synonym">Psathyrella marcescibilis</name>
    <dbReference type="NCBI Taxonomy" id="230819"/>
    <lineage>
        <taxon>Eukaryota</taxon>
        <taxon>Fungi</taxon>
        <taxon>Dikarya</taxon>
        <taxon>Basidiomycota</taxon>
        <taxon>Agaricomycotina</taxon>
        <taxon>Agaricomycetes</taxon>
        <taxon>Agaricomycetidae</taxon>
        <taxon>Agaricales</taxon>
        <taxon>Agaricineae</taxon>
        <taxon>Psathyrellaceae</taxon>
        <taxon>Coprinopsis</taxon>
    </lineage>
</organism>
<sequence>MDDFRQDPTIENWTKGWIDHTIEEMDNWDEVVWGSSVGASSHTTEIPLNGLAPCALWVGWKISGKFKEWRNEKGRVTQADVKNLSGAGWGRLTDLSEDAVSVALASYSDGLLKLMAAGVGLDRNTVQARRGSKDRMGAEIDVEFKVKDSEEAISQRAPSLELKNWDFGGLLKKVINKVVEQGATIKRDTSGTGGVLLKQVLVYCMGTKPGHLDKGATVMLCALASVPQTFRPVCIVDVAGIKTPWVGEEVLNSKVENVEERKACVKNPDNWDLYLRHLEWYAFTSLVVAHKHFREAVEETELGVALVKDVLSQFPGEMTSVALSTSLTALLSRAVRDAVSKIVYHMPTFLRFFVSIRLPFEGPAIITYPMRYTRVLSLDLTPDSRHYSQIAKTVVCKDQGLVVKVFNDESVFDVERKALLSLSGIHRIAKVMAIGKTAEGFPFITTPYLGSSLDRVPSVEELQDFLDAVIRPMHLAGWHHHDLKLDNIIRGQGGLLYLIDFSLATQTCQGPCPDLLWLVACGLTTLSDDGI</sequence>
<protein>
    <recommendedName>
        <fullName evidence="3">Protein kinase domain-containing protein</fullName>
    </recommendedName>
</protein>
<dbReference type="AlphaFoldDB" id="A0A5C3L729"/>
<name>A0A5C3L729_COPMA</name>
<dbReference type="STRING" id="230819.A0A5C3L729"/>
<dbReference type="Proteomes" id="UP000307440">
    <property type="component" value="Unassembled WGS sequence"/>
</dbReference>
<evidence type="ECO:0000313" key="1">
    <source>
        <dbReference type="EMBL" id="TFK28548.1"/>
    </source>
</evidence>
<evidence type="ECO:0000313" key="2">
    <source>
        <dbReference type="Proteomes" id="UP000307440"/>
    </source>
</evidence>
<dbReference type="EMBL" id="ML210155">
    <property type="protein sequence ID" value="TFK28548.1"/>
    <property type="molecule type" value="Genomic_DNA"/>
</dbReference>
<dbReference type="OrthoDB" id="2523927at2759"/>
<evidence type="ECO:0008006" key="3">
    <source>
        <dbReference type="Google" id="ProtNLM"/>
    </source>
</evidence>